<sequence length="81" mass="9075">MRNYINAPAKARKEPGEHHMKRKAILSIAGVVFVAAVSTYVLWRWTTNPESLGQIGLGSIFIVSMVSHLTVVARDMFIPMY</sequence>
<comment type="caution">
    <text evidence="2">The sequence shown here is derived from an EMBL/GenBank/DDBJ whole genome shotgun (WGS) entry which is preliminary data.</text>
</comment>
<gene>
    <name evidence="2" type="ORF">S12H4_45612</name>
</gene>
<feature type="non-terminal residue" evidence="2">
    <location>
        <position position="81"/>
    </location>
</feature>
<name>X1VB04_9ZZZZ</name>
<dbReference type="AlphaFoldDB" id="X1VB04"/>
<feature type="transmembrane region" description="Helical" evidence="1">
    <location>
        <begin position="55"/>
        <end position="73"/>
    </location>
</feature>
<organism evidence="2">
    <name type="scientific">marine sediment metagenome</name>
    <dbReference type="NCBI Taxonomy" id="412755"/>
    <lineage>
        <taxon>unclassified sequences</taxon>
        <taxon>metagenomes</taxon>
        <taxon>ecological metagenomes</taxon>
    </lineage>
</organism>
<protein>
    <submittedName>
        <fullName evidence="2">Uncharacterized protein</fullName>
    </submittedName>
</protein>
<feature type="transmembrane region" description="Helical" evidence="1">
    <location>
        <begin position="24"/>
        <end position="43"/>
    </location>
</feature>
<evidence type="ECO:0000313" key="2">
    <source>
        <dbReference type="EMBL" id="GAJ10531.1"/>
    </source>
</evidence>
<keyword evidence="1" id="KW-0472">Membrane</keyword>
<keyword evidence="1" id="KW-1133">Transmembrane helix</keyword>
<evidence type="ECO:0000256" key="1">
    <source>
        <dbReference type="SAM" id="Phobius"/>
    </source>
</evidence>
<reference evidence="2" key="1">
    <citation type="journal article" date="2014" name="Front. Microbiol.">
        <title>High frequency of phylogenetically diverse reductive dehalogenase-homologous genes in deep subseafloor sedimentary metagenomes.</title>
        <authorList>
            <person name="Kawai M."/>
            <person name="Futagami T."/>
            <person name="Toyoda A."/>
            <person name="Takaki Y."/>
            <person name="Nishi S."/>
            <person name="Hori S."/>
            <person name="Arai W."/>
            <person name="Tsubouchi T."/>
            <person name="Morono Y."/>
            <person name="Uchiyama I."/>
            <person name="Ito T."/>
            <person name="Fujiyama A."/>
            <person name="Inagaki F."/>
            <person name="Takami H."/>
        </authorList>
    </citation>
    <scope>NUCLEOTIDE SEQUENCE</scope>
    <source>
        <strain evidence="2">Expedition CK06-06</strain>
    </source>
</reference>
<keyword evidence="1" id="KW-0812">Transmembrane</keyword>
<dbReference type="EMBL" id="BARW01028218">
    <property type="protein sequence ID" value="GAJ10531.1"/>
    <property type="molecule type" value="Genomic_DNA"/>
</dbReference>
<accession>X1VB04</accession>
<proteinExistence type="predicted"/>